<dbReference type="AlphaFoldDB" id="A0A919KBU5"/>
<dbReference type="RefSeq" id="WP_203676145.1">
    <property type="nucleotide sequence ID" value="NZ_BOMW01000002.1"/>
</dbReference>
<keyword evidence="2" id="KW-1185">Reference proteome</keyword>
<evidence type="ECO:0000313" key="1">
    <source>
        <dbReference type="EMBL" id="GIF02590.1"/>
    </source>
</evidence>
<protein>
    <submittedName>
        <fullName evidence="1">Uncharacterized protein</fullName>
    </submittedName>
</protein>
<proteinExistence type="predicted"/>
<organism evidence="1 2">
    <name type="scientific">Actinoplanes siamensis</name>
    <dbReference type="NCBI Taxonomy" id="1223317"/>
    <lineage>
        <taxon>Bacteria</taxon>
        <taxon>Bacillati</taxon>
        <taxon>Actinomycetota</taxon>
        <taxon>Actinomycetes</taxon>
        <taxon>Micromonosporales</taxon>
        <taxon>Micromonosporaceae</taxon>
        <taxon>Actinoplanes</taxon>
    </lineage>
</organism>
<sequence length="212" mass="22974">MDYYLLSGEAILVEEFAYGVDHVTVGLGGAMWASGDEGWRGAGSFGRVLRTNEELLATATPVRRERAARIYREFGGGQLPSEEELRMHFGEWARFATAAPLRLGAGAAPDGFLEKRIYRVLFAKEPKAAQLAELSVAWRGTGEGGMPSGTGRAGDDLFTWNLRRVGSGIAWGLDVTVLLRGESSDLAGAVLRKLTADVRERGLIPVTTERFA</sequence>
<gene>
    <name evidence="1" type="ORF">Asi03nite_01280</name>
</gene>
<reference evidence="1" key="1">
    <citation type="submission" date="2021-01" db="EMBL/GenBank/DDBJ databases">
        <title>Whole genome shotgun sequence of Actinoplanes siamensis NBRC 109076.</title>
        <authorList>
            <person name="Komaki H."/>
            <person name="Tamura T."/>
        </authorList>
    </citation>
    <scope>NUCLEOTIDE SEQUENCE</scope>
    <source>
        <strain evidence="1">NBRC 109076</strain>
    </source>
</reference>
<name>A0A919KBU5_9ACTN</name>
<comment type="caution">
    <text evidence="1">The sequence shown here is derived from an EMBL/GenBank/DDBJ whole genome shotgun (WGS) entry which is preliminary data.</text>
</comment>
<dbReference type="EMBL" id="BOMW01000002">
    <property type="protein sequence ID" value="GIF02590.1"/>
    <property type="molecule type" value="Genomic_DNA"/>
</dbReference>
<dbReference type="Proteomes" id="UP000629619">
    <property type="component" value="Unassembled WGS sequence"/>
</dbReference>
<accession>A0A919KBU5</accession>
<evidence type="ECO:0000313" key="2">
    <source>
        <dbReference type="Proteomes" id="UP000629619"/>
    </source>
</evidence>